<reference evidence="3 4" key="1">
    <citation type="submission" date="2018-02" db="EMBL/GenBank/DDBJ databases">
        <title>Draft genome sequences of four Legionella pneumophila clinical strains isolated in Ontario.</title>
        <authorList>
            <person name="Fortuna A."/>
            <person name="Ramnarine R."/>
            <person name="Li A."/>
            <person name="Frantz C."/>
            <person name="Mallo G."/>
        </authorList>
    </citation>
    <scope>NUCLEOTIDE SEQUENCE [LARGE SCALE GENOMIC DNA]</scope>
    <source>
        <strain evidence="3 4">LG61</strain>
    </source>
</reference>
<evidence type="ECO:0000256" key="1">
    <source>
        <dbReference type="SAM" id="MobiDB-lite"/>
    </source>
</evidence>
<organism evidence="3 4">
    <name type="scientific">Legionella pneumophila</name>
    <dbReference type="NCBI Taxonomy" id="446"/>
    <lineage>
        <taxon>Bacteria</taxon>
        <taxon>Pseudomonadati</taxon>
        <taxon>Pseudomonadota</taxon>
        <taxon>Gammaproteobacteria</taxon>
        <taxon>Legionellales</taxon>
        <taxon>Legionellaceae</taxon>
        <taxon>Legionella</taxon>
    </lineage>
</organism>
<dbReference type="Proteomes" id="UP000239239">
    <property type="component" value="Unassembled WGS sequence"/>
</dbReference>
<feature type="compositionally biased region" description="Gly residues" evidence="1">
    <location>
        <begin position="54"/>
        <end position="68"/>
    </location>
</feature>
<feature type="chain" id="PRO_5044302541" evidence="2">
    <location>
        <begin position="25"/>
        <end position="68"/>
    </location>
</feature>
<keyword evidence="2" id="KW-0732">Signal</keyword>
<accession>A0A2S6F293</accession>
<dbReference type="PROSITE" id="PS51257">
    <property type="entry name" value="PROKAR_LIPOPROTEIN"/>
    <property type="match status" value="1"/>
</dbReference>
<proteinExistence type="predicted"/>
<evidence type="ECO:0000313" key="4">
    <source>
        <dbReference type="Proteomes" id="UP000239239"/>
    </source>
</evidence>
<gene>
    <name evidence="3" type="ORF">C3928_05635</name>
</gene>
<dbReference type="OrthoDB" id="9922498at2"/>
<evidence type="ECO:0000313" key="3">
    <source>
        <dbReference type="EMBL" id="PPK31515.1"/>
    </source>
</evidence>
<feature type="region of interest" description="Disordered" evidence="1">
    <location>
        <begin position="37"/>
        <end position="68"/>
    </location>
</feature>
<dbReference type="AlphaFoldDB" id="A0A2S6F293"/>
<feature type="signal peptide" evidence="2">
    <location>
        <begin position="1"/>
        <end position="24"/>
    </location>
</feature>
<dbReference type="RefSeq" id="WP_027227681.1">
    <property type="nucleotide sequence ID" value="NZ_CP017601.1"/>
</dbReference>
<name>A0A2S6F293_LEGPN</name>
<dbReference type="EMBL" id="PQWY01000010">
    <property type="protein sequence ID" value="PPK31515.1"/>
    <property type="molecule type" value="Genomic_DNA"/>
</dbReference>
<evidence type="ECO:0000256" key="2">
    <source>
        <dbReference type="SAM" id="SignalP"/>
    </source>
</evidence>
<protein>
    <submittedName>
        <fullName evidence="3">Uncharacterized protein</fullName>
    </submittedName>
</protein>
<sequence>MLGHGRFKKVIALMFSLSSIFILASCTLSSNAGNALQADGQSAAHEHQKHKGHGGYGGGRGGGGVGGR</sequence>
<comment type="caution">
    <text evidence="3">The sequence shown here is derived from an EMBL/GenBank/DDBJ whole genome shotgun (WGS) entry which is preliminary data.</text>
</comment>